<protein>
    <submittedName>
        <fullName evidence="2">Uncharacterized protein</fullName>
    </submittedName>
</protein>
<reference evidence="2" key="1">
    <citation type="submission" date="2019-08" db="EMBL/GenBank/DDBJ databases">
        <authorList>
            <person name="Kucharzyk K."/>
            <person name="Murdoch R.W."/>
            <person name="Higgins S."/>
            <person name="Loffler F."/>
        </authorList>
    </citation>
    <scope>NUCLEOTIDE SEQUENCE</scope>
</reference>
<dbReference type="EMBL" id="VSSQ01074857">
    <property type="protein sequence ID" value="MPN25622.1"/>
    <property type="molecule type" value="Genomic_DNA"/>
</dbReference>
<feature type="region of interest" description="Disordered" evidence="1">
    <location>
        <begin position="99"/>
        <end position="136"/>
    </location>
</feature>
<evidence type="ECO:0000313" key="2">
    <source>
        <dbReference type="EMBL" id="MPN25622.1"/>
    </source>
</evidence>
<sequence length="136" mass="14746">MAPPPAALGVSAAVKIRERAAGMAWAWQISTTTPPVIKNRAIMGTSASLTRPMRPIPPRITTPVKTATTTPTGRRCQEKAASRAVAMEFACTSPPPVRVAAAQKSEKKRARVTDPTPRTMYSMGPPSHRPCRFRKR</sequence>
<proteinExistence type="predicted"/>
<name>A0A645GI08_9ZZZZ</name>
<accession>A0A645GI08</accession>
<dbReference type="AlphaFoldDB" id="A0A645GI08"/>
<comment type="caution">
    <text evidence="2">The sequence shown here is derived from an EMBL/GenBank/DDBJ whole genome shotgun (WGS) entry which is preliminary data.</text>
</comment>
<evidence type="ECO:0000256" key="1">
    <source>
        <dbReference type="SAM" id="MobiDB-lite"/>
    </source>
</evidence>
<feature type="compositionally biased region" description="Low complexity" evidence="1">
    <location>
        <begin position="61"/>
        <end position="74"/>
    </location>
</feature>
<gene>
    <name evidence="2" type="ORF">SDC9_173034</name>
</gene>
<feature type="region of interest" description="Disordered" evidence="1">
    <location>
        <begin position="47"/>
        <end position="76"/>
    </location>
</feature>
<organism evidence="2">
    <name type="scientific">bioreactor metagenome</name>
    <dbReference type="NCBI Taxonomy" id="1076179"/>
    <lineage>
        <taxon>unclassified sequences</taxon>
        <taxon>metagenomes</taxon>
        <taxon>ecological metagenomes</taxon>
    </lineage>
</organism>